<dbReference type="RefSeq" id="WP_154508363.1">
    <property type="nucleotide sequence ID" value="NZ_VUMH01000001.1"/>
</dbReference>
<dbReference type="EMBL" id="VUMH01000001">
    <property type="protein sequence ID" value="MSS26663.1"/>
    <property type="molecule type" value="Genomic_DNA"/>
</dbReference>
<sequence length="84" mass="8309">MPMYDFLCTACGEKFEELVLNGEAASPACPQCGSTATERQMSAPSPLKTGAFPFKPGPVRPMGTGMPSCGGSAGAGGCGGGGFS</sequence>
<dbReference type="Proteomes" id="UP000477488">
    <property type="component" value="Unassembled WGS sequence"/>
</dbReference>
<dbReference type="AlphaFoldDB" id="A0A6L5XHI2"/>
<dbReference type="InterPro" id="IPR013429">
    <property type="entry name" value="Regulatory_FmdB_Zinc_ribbon"/>
</dbReference>
<organism evidence="2 3">
    <name type="scientific">Desulfovibrio porci</name>
    <dbReference type="NCBI Taxonomy" id="2605782"/>
    <lineage>
        <taxon>Bacteria</taxon>
        <taxon>Pseudomonadati</taxon>
        <taxon>Thermodesulfobacteriota</taxon>
        <taxon>Desulfovibrionia</taxon>
        <taxon>Desulfovibrionales</taxon>
        <taxon>Desulfovibrionaceae</taxon>
        <taxon>Desulfovibrio</taxon>
    </lineage>
</organism>
<accession>A0A6L5XHI2</accession>
<feature type="domain" description="Putative regulatory protein FmdB zinc ribbon" evidence="1">
    <location>
        <begin position="1"/>
        <end position="42"/>
    </location>
</feature>
<keyword evidence="3" id="KW-1185">Reference proteome</keyword>
<reference evidence="2 3" key="1">
    <citation type="submission" date="2019-09" db="EMBL/GenBank/DDBJ databases">
        <title>In-depth cultivation of the pig gut microbiome towards novel bacterial diversity and tailored functional studies.</title>
        <authorList>
            <person name="Wylensek D."/>
            <person name="Hitch T.C.A."/>
            <person name="Clavel T."/>
        </authorList>
    </citation>
    <scope>NUCLEOTIDE SEQUENCE [LARGE SCALE GENOMIC DNA]</scope>
    <source>
        <strain evidence="2 3">PG-178-WT-4</strain>
    </source>
</reference>
<dbReference type="SMART" id="SM00834">
    <property type="entry name" value="CxxC_CXXC_SSSS"/>
    <property type="match status" value="1"/>
</dbReference>
<dbReference type="NCBIfam" id="TIGR02605">
    <property type="entry name" value="CxxC_CxxC_SSSS"/>
    <property type="match status" value="1"/>
</dbReference>
<evidence type="ECO:0000313" key="3">
    <source>
        <dbReference type="Proteomes" id="UP000477488"/>
    </source>
</evidence>
<proteinExistence type="predicted"/>
<name>A0A6L5XHI2_9BACT</name>
<evidence type="ECO:0000259" key="1">
    <source>
        <dbReference type="SMART" id="SM00834"/>
    </source>
</evidence>
<dbReference type="Pfam" id="PF09723">
    <property type="entry name" value="Zn_ribbon_8"/>
    <property type="match status" value="1"/>
</dbReference>
<comment type="caution">
    <text evidence="2">The sequence shown here is derived from an EMBL/GenBank/DDBJ whole genome shotgun (WGS) entry which is preliminary data.</text>
</comment>
<evidence type="ECO:0000313" key="2">
    <source>
        <dbReference type="EMBL" id="MSS26663.1"/>
    </source>
</evidence>
<protein>
    <submittedName>
        <fullName evidence="2">Zinc ribbon domain-containing protein</fullName>
    </submittedName>
</protein>
<gene>
    <name evidence="2" type="ORF">FYJ44_01070</name>
</gene>